<dbReference type="Proteomes" id="UP001377168">
    <property type="component" value="Unassembled WGS sequence"/>
</dbReference>
<dbReference type="EMBL" id="JBBKAJ010000022">
    <property type="protein sequence ID" value="MEJ8635844.1"/>
    <property type="molecule type" value="Genomic_DNA"/>
</dbReference>
<sequence length="348" mass="36231">MSEQPSIPGPPAGEPSASTAPSVEQPSVPTAPPVEQPSVPTAPPVEQPSVPTAPPVEQPSVPTAPPVEQPSVPGPPVLPPSAAGEQGAVGDPPSAPASPEPLPEILGSAQEPRRVHPKLIAAVSGALAVVAGLGVLAFDRLGDADRTAPTVVWVNPPQRPENPAAEPTGLAAKLPPVPYQYRLGPDVDGLGNNTVLGRKQAVVKFKEGTRGLTPAQRKARDRAIDKLRLQGLAARSYVSLDQGLIVEMSLAQIENAKDGRKLAGFQSEFAEAFGVLRKGPTVPGFKNAKCFLTPKSSETKFDAMFCSAYEGDVLVNVYAYGLRPLGTASATELLRLQLEHLESPGESV</sequence>
<accession>A0ACC6PX01</accession>
<reference evidence="1" key="1">
    <citation type="submission" date="2024-03" db="EMBL/GenBank/DDBJ databases">
        <title>Novel Streptomyces species of biotechnological and ecological value are a feature of Machair soil.</title>
        <authorList>
            <person name="Prole J.R."/>
            <person name="Goodfellow M."/>
            <person name="Allenby N."/>
            <person name="Ward A.C."/>
        </authorList>
    </citation>
    <scope>NUCLEOTIDE SEQUENCE</scope>
    <source>
        <strain evidence="1">MS2.AVA.5</strain>
    </source>
</reference>
<evidence type="ECO:0000313" key="2">
    <source>
        <dbReference type="Proteomes" id="UP001377168"/>
    </source>
</evidence>
<evidence type="ECO:0000313" key="1">
    <source>
        <dbReference type="EMBL" id="MEJ8635844.1"/>
    </source>
</evidence>
<keyword evidence="2" id="KW-1185">Reference proteome</keyword>
<organism evidence="1 2">
    <name type="scientific">Streptomyces achmelvichensis</name>
    <dbReference type="NCBI Taxonomy" id="3134111"/>
    <lineage>
        <taxon>Bacteria</taxon>
        <taxon>Bacillati</taxon>
        <taxon>Actinomycetota</taxon>
        <taxon>Actinomycetes</taxon>
        <taxon>Kitasatosporales</taxon>
        <taxon>Streptomycetaceae</taxon>
        <taxon>Streptomyces</taxon>
    </lineage>
</organism>
<gene>
    <name evidence="1" type="ORF">WKI67_20925</name>
</gene>
<protein>
    <submittedName>
        <fullName evidence="1">Uncharacterized protein</fullName>
    </submittedName>
</protein>
<proteinExistence type="predicted"/>
<name>A0ACC6PX01_9ACTN</name>
<comment type="caution">
    <text evidence="1">The sequence shown here is derived from an EMBL/GenBank/DDBJ whole genome shotgun (WGS) entry which is preliminary data.</text>
</comment>